<evidence type="ECO:0000256" key="1">
    <source>
        <dbReference type="ARBA" id="ARBA00001637"/>
    </source>
</evidence>
<protein>
    <recommendedName>
        <fullName evidence="3">cyclic pyranopterin monophosphate synthase</fullName>
        <ecNumber evidence="3">4.6.1.17</ecNumber>
    </recommendedName>
</protein>
<feature type="domain" description="Molybdopterin cofactor biosynthesis C (MoaC)" evidence="6">
    <location>
        <begin position="37"/>
        <end position="176"/>
    </location>
</feature>
<evidence type="ECO:0000256" key="3">
    <source>
        <dbReference type="ARBA" id="ARBA00012575"/>
    </source>
</evidence>
<dbReference type="Proteomes" id="UP000028582">
    <property type="component" value="Unassembled WGS sequence"/>
</dbReference>
<proteinExistence type="predicted"/>
<accession>A0A080ZWC6</accession>
<keyword evidence="4" id="KW-0501">Molybdenum cofactor biosynthesis</keyword>
<evidence type="ECO:0000313" key="8">
    <source>
        <dbReference type="Proteomes" id="UP000028582"/>
    </source>
</evidence>
<dbReference type="AlphaFoldDB" id="A0A080ZWC6"/>
<evidence type="ECO:0000256" key="2">
    <source>
        <dbReference type="ARBA" id="ARBA00005046"/>
    </source>
</evidence>
<dbReference type="NCBIfam" id="NF006870">
    <property type="entry name" value="PRK09364.1"/>
    <property type="match status" value="1"/>
</dbReference>
<dbReference type="UniPathway" id="UPA00344"/>
<dbReference type="Pfam" id="PF01967">
    <property type="entry name" value="MoaC"/>
    <property type="match status" value="1"/>
</dbReference>
<evidence type="ECO:0000313" key="7">
    <source>
        <dbReference type="EMBL" id="ETO70937.1"/>
    </source>
</evidence>
<comment type="pathway">
    <text evidence="2">Cofactor biosynthesis; molybdopterin biosynthesis.</text>
</comment>
<dbReference type="OrthoDB" id="429626at2759"/>
<dbReference type="InterPro" id="IPR002820">
    <property type="entry name" value="Mopterin_CF_biosynth-C_dom"/>
</dbReference>
<dbReference type="CDD" id="cd01420">
    <property type="entry name" value="MoaC_PE"/>
    <property type="match status" value="1"/>
</dbReference>
<dbReference type="Gene3D" id="3.30.70.640">
    <property type="entry name" value="Molybdopterin cofactor biosynthesis C (MoaC) domain"/>
    <property type="match status" value="1"/>
</dbReference>
<dbReference type="NCBIfam" id="TIGR00581">
    <property type="entry name" value="moaC"/>
    <property type="match status" value="1"/>
</dbReference>
<sequence>MLVRAARLRLLRRSFSSAADDAWKFTHVSRDGTSPHMVDVGSKKVTRRSATARSTIRLPPSVLAELQKLGDDQLMGPKGPIASTAVIAGVLGAKQTSSLIPFCHPLPLEDCQVRLKVTGPDAIDVECQVKVTHKTGVEMEALTGASIAALCVYDMCKALSHEIVIESTRLVEKTGGKRDFSVDK</sequence>
<dbReference type="InterPro" id="IPR023045">
    <property type="entry name" value="MoaC"/>
</dbReference>
<organism evidence="7 8">
    <name type="scientific">Phytophthora nicotianae P1976</name>
    <dbReference type="NCBI Taxonomy" id="1317066"/>
    <lineage>
        <taxon>Eukaryota</taxon>
        <taxon>Sar</taxon>
        <taxon>Stramenopiles</taxon>
        <taxon>Oomycota</taxon>
        <taxon>Peronosporomycetes</taxon>
        <taxon>Peronosporales</taxon>
        <taxon>Peronosporaceae</taxon>
        <taxon>Phytophthora</taxon>
    </lineage>
</organism>
<keyword evidence="5" id="KW-0456">Lyase</keyword>
<evidence type="ECO:0000259" key="6">
    <source>
        <dbReference type="Pfam" id="PF01967"/>
    </source>
</evidence>
<dbReference type="EMBL" id="ANJA01002250">
    <property type="protein sequence ID" value="ETO70937.1"/>
    <property type="molecule type" value="Genomic_DNA"/>
</dbReference>
<comment type="catalytic activity">
    <reaction evidence="1">
        <text>(8S)-3',8-cyclo-7,8-dihydroguanosine 5'-triphosphate = cyclic pyranopterin phosphate + diphosphate</text>
        <dbReference type="Rhea" id="RHEA:49580"/>
        <dbReference type="ChEBI" id="CHEBI:33019"/>
        <dbReference type="ChEBI" id="CHEBI:59648"/>
        <dbReference type="ChEBI" id="CHEBI:131766"/>
        <dbReference type="EC" id="4.6.1.17"/>
    </reaction>
</comment>
<dbReference type="GO" id="GO:0006777">
    <property type="term" value="P:Mo-molybdopterin cofactor biosynthetic process"/>
    <property type="evidence" value="ECO:0007669"/>
    <property type="project" value="UniProtKB-KW"/>
</dbReference>
<evidence type="ECO:0000256" key="4">
    <source>
        <dbReference type="ARBA" id="ARBA00023150"/>
    </source>
</evidence>
<dbReference type="SUPFAM" id="SSF55040">
    <property type="entry name" value="Molybdenum cofactor biosynthesis protein C, MoaC"/>
    <property type="match status" value="1"/>
</dbReference>
<comment type="caution">
    <text evidence="7">The sequence shown here is derived from an EMBL/GenBank/DDBJ whole genome shotgun (WGS) entry which is preliminary data.</text>
</comment>
<name>A0A080ZWC6_PHYNI</name>
<dbReference type="InterPro" id="IPR047594">
    <property type="entry name" value="MoaC_bact/euk"/>
</dbReference>
<evidence type="ECO:0000256" key="5">
    <source>
        <dbReference type="ARBA" id="ARBA00023239"/>
    </source>
</evidence>
<dbReference type="InterPro" id="IPR036522">
    <property type="entry name" value="MoaC_sf"/>
</dbReference>
<dbReference type="EC" id="4.6.1.17" evidence="3"/>
<dbReference type="GO" id="GO:0061799">
    <property type="term" value="F:cyclic pyranopterin monophosphate synthase activity"/>
    <property type="evidence" value="ECO:0007669"/>
    <property type="project" value="UniProtKB-EC"/>
</dbReference>
<gene>
    <name evidence="7" type="ORF">F444_12681</name>
</gene>
<reference evidence="7 8" key="1">
    <citation type="submission" date="2013-11" db="EMBL/GenBank/DDBJ databases">
        <title>The Genome Sequence of Phytophthora parasitica P1976.</title>
        <authorList>
            <consortium name="The Broad Institute Genomics Platform"/>
            <person name="Russ C."/>
            <person name="Tyler B."/>
            <person name="Panabieres F."/>
            <person name="Shan W."/>
            <person name="Tripathy S."/>
            <person name="Grunwald N."/>
            <person name="Machado M."/>
            <person name="Johnson C.S."/>
            <person name="Walker B."/>
            <person name="Young S."/>
            <person name="Zeng Q."/>
            <person name="Gargeya S."/>
            <person name="Fitzgerald M."/>
            <person name="Haas B."/>
            <person name="Abouelleil A."/>
            <person name="Allen A.W."/>
            <person name="Alvarado L."/>
            <person name="Arachchi H.M."/>
            <person name="Berlin A.M."/>
            <person name="Chapman S.B."/>
            <person name="Gainer-Dewar J."/>
            <person name="Goldberg J."/>
            <person name="Griggs A."/>
            <person name="Gujja S."/>
            <person name="Hansen M."/>
            <person name="Howarth C."/>
            <person name="Imamovic A."/>
            <person name="Ireland A."/>
            <person name="Larimer J."/>
            <person name="McCowan C."/>
            <person name="Murphy C."/>
            <person name="Pearson M."/>
            <person name="Poon T.W."/>
            <person name="Priest M."/>
            <person name="Roberts A."/>
            <person name="Saif S."/>
            <person name="Shea T."/>
            <person name="Sisk P."/>
            <person name="Sykes S."/>
            <person name="Wortman J."/>
            <person name="Nusbaum C."/>
            <person name="Birren B."/>
        </authorList>
    </citation>
    <scope>NUCLEOTIDE SEQUENCE [LARGE SCALE GENOMIC DNA]</scope>
    <source>
        <strain evidence="7 8">P1976</strain>
    </source>
</reference>